<dbReference type="Gene3D" id="1.10.10.10">
    <property type="entry name" value="Winged helix-like DNA-binding domain superfamily/Winged helix DNA-binding domain"/>
    <property type="match status" value="1"/>
</dbReference>
<dbReference type="GO" id="GO:0006352">
    <property type="term" value="P:DNA-templated transcription initiation"/>
    <property type="evidence" value="ECO:0007669"/>
    <property type="project" value="InterPro"/>
</dbReference>
<evidence type="ECO:0000313" key="2">
    <source>
        <dbReference type="EMBL" id="ACJ17418.1"/>
    </source>
</evidence>
<accession>B6YW52</accession>
<dbReference type="GO" id="GO:0003677">
    <property type="term" value="F:DNA binding"/>
    <property type="evidence" value="ECO:0007669"/>
    <property type="project" value="InterPro"/>
</dbReference>
<dbReference type="AlphaFoldDB" id="B6YW52"/>
<dbReference type="STRING" id="523850.TON_1927"/>
<dbReference type="RefSeq" id="WP_012572889.1">
    <property type="nucleotide sequence ID" value="NC_011529.1"/>
</dbReference>
<dbReference type="InterPro" id="IPR013324">
    <property type="entry name" value="RNA_pol_sigma_r3/r4-like"/>
</dbReference>
<gene>
    <name evidence="2" type="ordered locus">TON_1927</name>
</gene>
<protein>
    <recommendedName>
        <fullName evidence="1">RNA polymerase sigma factor 70 region 4 type 2 domain-containing protein</fullName>
    </recommendedName>
</protein>
<dbReference type="GeneID" id="7017601"/>
<name>B6YW52_THEON</name>
<sequence>MLRLPEGMERIWFLRARGLSEAEIARSLGVSRQAVNKALRDARVKLFEAFFRLAETFSWKVVRINAEKGFAVFEGNCNGPVKVYALYIPGKGVRAVINVDFPDYILEHAVEVGLVERKDLEELVKVIEG</sequence>
<reference evidence="2 3" key="1">
    <citation type="journal article" date="2008" name="J. Bacteriol.">
        <title>The complete genome sequence of Thermococcus onnurineus NA1 reveals a mixed heterotrophic and carboxydotrophic metabolism.</title>
        <authorList>
            <person name="Lee H.S."/>
            <person name="Kang S.G."/>
            <person name="Bae S.S."/>
            <person name="Lim J.K."/>
            <person name="Cho Y."/>
            <person name="Kim Y.J."/>
            <person name="Jeon J.H."/>
            <person name="Cha S.S."/>
            <person name="Kwon K.K."/>
            <person name="Kim H.T."/>
            <person name="Park C.J."/>
            <person name="Lee H.W."/>
            <person name="Kim S.I."/>
            <person name="Chun J."/>
            <person name="Colwell R.R."/>
            <person name="Kim S.J."/>
            <person name="Lee J.H."/>
        </authorList>
    </citation>
    <scope>NUCLEOTIDE SEQUENCE [LARGE SCALE GENOMIC DNA]</scope>
    <source>
        <strain evidence="2 3">NA1</strain>
    </source>
</reference>
<keyword evidence="3" id="KW-1185">Reference proteome</keyword>
<dbReference type="eggNOG" id="arCOG04915">
    <property type="taxonomic scope" value="Archaea"/>
</dbReference>
<feature type="domain" description="RNA polymerase sigma factor 70 region 4 type 2" evidence="1">
    <location>
        <begin position="13"/>
        <end position="46"/>
    </location>
</feature>
<organism evidence="2 3">
    <name type="scientific">Thermococcus onnurineus (strain NA1)</name>
    <dbReference type="NCBI Taxonomy" id="523850"/>
    <lineage>
        <taxon>Archaea</taxon>
        <taxon>Methanobacteriati</taxon>
        <taxon>Methanobacteriota</taxon>
        <taxon>Thermococci</taxon>
        <taxon>Thermococcales</taxon>
        <taxon>Thermococcaceae</taxon>
        <taxon>Thermococcus</taxon>
    </lineage>
</organism>
<dbReference type="SUPFAM" id="SSF88659">
    <property type="entry name" value="Sigma3 and sigma4 domains of RNA polymerase sigma factors"/>
    <property type="match status" value="1"/>
</dbReference>
<dbReference type="Proteomes" id="UP000002727">
    <property type="component" value="Chromosome"/>
</dbReference>
<dbReference type="EMBL" id="CP000855">
    <property type="protein sequence ID" value="ACJ17418.1"/>
    <property type="molecule type" value="Genomic_DNA"/>
</dbReference>
<dbReference type="HOGENOM" id="CLU_1933369_0_0_2"/>
<dbReference type="PATRIC" id="fig|523850.10.peg.1942"/>
<dbReference type="InterPro" id="IPR013249">
    <property type="entry name" value="RNA_pol_sigma70_r4_t2"/>
</dbReference>
<dbReference type="Pfam" id="PF08281">
    <property type="entry name" value="Sigma70_r4_2"/>
    <property type="match status" value="1"/>
</dbReference>
<evidence type="ECO:0000313" key="3">
    <source>
        <dbReference type="Proteomes" id="UP000002727"/>
    </source>
</evidence>
<dbReference type="InterPro" id="IPR036388">
    <property type="entry name" value="WH-like_DNA-bd_sf"/>
</dbReference>
<evidence type="ECO:0000259" key="1">
    <source>
        <dbReference type="Pfam" id="PF08281"/>
    </source>
</evidence>
<dbReference type="GO" id="GO:0016987">
    <property type="term" value="F:sigma factor activity"/>
    <property type="evidence" value="ECO:0007669"/>
    <property type="project" value="InterPro"/>
</dbReference>
<proteinExistence type="predicted"/>
<dbReference type="OrthoDB" id="94100at2157"/>
<dbReference type="KEGG" id="ton:TON_1927"/>